<evidence type="ECO:0000256" key="7">
    <source>
        <dbReference type="PROSITE-ProRule" id="PRU01016"/>
    </source>
</evidence>
<dbReference type="AlphaFoldDB" id="A0AAD0WP85"/>
<dbReference type="NCBIfam" id="TIGR00675">
    <property type="entry name" value="dcm"/>
    <property type="match status" value="1"/>
</dbReference>
<keyword evidence="12" id="KW-1185">Reference proteome</keyword>
<evidence type="ECO:0000256" key="3">
    <source>
        <dbReference type="ARBA" id="ARBA00022679"/>
    </source>
</evidence>
<dbReference type="PRINTS" id="PR00105">
    <property type="entry name" value="C5METTRFRASE"/>
</dbReference>
<dbReference type="REBASE" id="271543">
    <property type="entry name" value="M.Ask10374ORF1942P"/>
</dbReference>
<reference evidence="10 12" key="1">
    <citation type="submission" date="2017-09" db="EMBL/GenBank/DDBJ databases">
        <title>Genomics of the genus Arcobacter.</title>
        <authorList>
            <person name="Perez-Cataluna A."/>
            <person name="Figueras M.J."/>
            <person name="Salas-Masso N."/>
        </authorList>
    </citation>
    <scope>NUCLEOTIDE SEQUENCE [LARGE SCALE GENOMIC DNA]</scope>
    <source>
        <strain evidence="10 12">LMG 6621</strain>
    </source>
</reference>
<dbReference type="EMBL" id="CP032099">
    <property type="protein sequence ID" value="AXX85709.1"/>
    <property type="molecule type" value="Genomic_DNA"/>
</dbReference>
<keyword evidence="4 7" id="KW-0949">S-adenosyl-L-methionine</keyword>
<dbReference type="GO" id="GO:0003677">
    <property type="term" value="F:DNA binding"/>
    <property type="evidence" value="ECO:0007669"/>
    <property type="project" value="TreeGrafter"/>
</dbReference>
<gene>
    <name evidence="9" type="ORF">ASKIR_1942</name>
    <name evidence="10" type="ORF">CP959_09185</name>
</gene>
<evidence type="ECO:0000256" key="5">
    <source>
        <dbReference type="ARBA" id="ARBA00022747"/>
    </source>
</evidence>
<dbReference type="EMBL" id="NXIC01000007">
    <property type="protein sequence ID" value="RXI25120.1"/>
    <property type="molecule type" value="Genomic_DNA"/>
</dbReference>
<evidence type="ECO:0000313" key="10">
    <source>
        <dbReference type="EMBL" id="RXI25120.1"/>
    </source>
</evidence>
<comment type="similarity">
    <text evidence="7 8">Belongs to the class I-like SAM-binding methyltransferase superfamily. C5-methyltransferase family.</text>
</comment>
<dbReference type="SUPFAM" id="SSF53335">
    <property type="entry name" value="S-adenosyl-L-methionine-dependent methyltransferases"/>
    <property type="match status" value="1"/>
</dbReference>
<evidence type="ECO:0000256" key="1">
    <source>
        <dbReference type="ARBA" id="ARBA00011975"/>
    </source>
</evidence>
<evidence type="ECO:0000313" key="12">
    <source>
        <dbReference type="Proteomes" id="UP000290580"/>
    </source>
</evidence>
<dbReference type="PROSITE" id="PS51679">
    <property type="entry name" value="SAM_MT_C5"/>
    <property type="match status" value="1"/>
</dbReference>
<dbReference type="Pfam" id="PF00145">
    <property type="entry name" value="DNA_methylase"/>
    <property type="match status" value="1"/>
</dbReference>
<feature type="active site" evidence="7">
    <location>
        <position position="84"/>
    </location>
</feature>
<evidence type="ECO:0000256" key="2">
    <source>
        <dbReference type="ARBA" id="ARBA00022603"/>
    </source>
</evidence>
<dbReference type="GO" id="GO:0009307">
    <property type="term" value="P:DNA restriction-modification system"/>
    <property type="evidence" value="ECO:0007669"/>
    <property type="project" value="UniProtKB-KW"/>
</dbReference>
<keyword evidence="3 7" id="KW-0808">Transferase</keyword>
<dbReference type="InterPro" id="IPR001525">
    <property type="entry name" value="C5_MeTfrase"/>
</dbReference>
<dbReference type="Gene3D" id="3.40.50.150">
    <property type="entry name" value="Vaccinia Virus protein VP39"/>
    <property type="match status" value="1"/>
</dbReference>
<dbReference type="InterPro" id="IPR050390">
    <property type="entry name" value="C5-Methyltransferase"/>
</dbReference>
<dbReference type="EC" id="2.1.1.37" evidence="1"/>
<dbReference type="InterPro" id="IPR031303">
    <property type="entry name" value="C5_meth_CS"/>
</dbReference>
<evidence type="ECO:0000256" key="8">
    <source>
        <dbReference type="RuleBase" id="RU000416"/>
    </source>
</evidence>
<evidence type="ECO:0000313" key="9">
    <source>
        <dbReference type="EMBL" id="AXX85709.1"/>
    </source>
</evidence>
<organism evidence="9 11">
    <name type="scientific">Aliarcobacter skirrowii CCUG 10374</name>
    <dbReference type="NCBI Taxonomy" id="1032239"/>
    <lineage>
        <taxon>Bacteria</taxon>
        <taxon>Pseudomonadati</taxon>
        <taxon>Campylobacterota</taxon>
        <taxon>Epsilonproteobacteria</taxon>
        <taxon>Campylobacterales</taxon>
        <taxon>Arcobacteraceae</taxon>
        <taxon>Aliarcobacter</taxon>
    </lineage>
</organism>
<dbReference type="Proteomes" id="UP000262029">
    <property type="component" value="Chromosome"/>
</dbReference>
<dbReference type="InterPro" id="IPR029063">
    <property type="entry name" value="SAM-dependent_MTases_sf"/>
</dbReference>
<accession>A0AAD0WP85</accession>
<dbReference type="GeneID" id="61751683"/>
<dbReference type="PROSITE" id="PS00095">
    <property type="entry name" value="C5_MTASE_2"/>
    <property type="match status" value="1"/>
</dbReference>
<dbReference type="PANTHER" id="PTHR10629:SF52">
    <property type="entry name" value="DNA (CYTOSINE-5)-METHYLTRANSFERASE 1"/>
    <property type="match status" value="1"/>
</dbReference>
<evidence type="ECO:0000313" key="11">
    <source>
        <dbReference type="Proteomes" id="UP000262029"/>
    </source>
</evidence>
<dbReference type="RefSeq" id="WP_115588073.1">
    <property type="nucleotide sequence ID" value="NZ_CP032099.1"/>
</dbReference>
<dbReference type="GO" id="GO:0044027">
    <property type="term" value="P:negative regulation of gene expression via chromosomal CpG island methylation"/>
    <property type="evidence" value="ECO:0007669"/>
    <property type="project" value="TreeGrafter"/>
</dbReference>
<dbReference type="GO" id="GO:0003886">
    <property type="term" value="F:DNA (cytosine-5-)-methyltransferase activity"/>
    <property type="evidence" value="ECO:0007669"/>
    <property type="project" value="UniProtKB-EC"/>
</dbReference>
<sequence length="341" mass="39094">MKSIKAIDFFSGAGGLTSGLKMAGIDVFAGVDFEPSCKETYEKNNNAMFINKSIVDISIKEIKELFKRNTTKNDFTMLAGCAPCQPYSMINTRKKQDDERKTLLDEFRKIINGVKPHFVLMENVSRLNEENPYFSKFIDMLEKNNYKYEYKVLNAKDFGVAQNRKRLFLIATRIKKLNLSFDNIQKKAPIYLKDVISHLEPIQHNNSSKRDILHRAKELNEINLKRIKATPLNGGLRSAWNEDLRLPCHKAKEVFPDNYGRLAWDKLSSTITTKFNQYYSGRFGHPEQDRALSLREGALIQTFPKDYQFFGTDYQIARQIGNAVPVNLSRAVGEVIISSIA</sequence>
<keyword evidence="2 7" id="KW-0489">Methyltransferase</keyword>
<dbReference type="PANTHER" id="PTHR10629">
    <property type="entry name" value="CYTOSINE-SPECIFIC METHYLTRANSFERASE"/>
    <property type="match status" value="1"/>
</dbReference>
<reference evidence="9 11" key="2">
    <citation type="submission" date="2018-08" db="EMBL/GenBank/DDBJ databases">
        <title>Complete genome of the Arcobacter skirrowii type strain LMG 6621.</title>
        <authorList>
            <person name="Miller W.G."/>
            <person name="Yee E."/>
            <person name="Bono J.L."/>
        </authorList>
    </citation>
    <scope>NUCLEOTIDE SEQUENCE [LARGE SCALE GENOMIC DNA]</scope>
    <source>
        <strain evidence="9 11">CCUG 10374</strain>
    </source>
</reference>
<evidence type="ECO:0000256" key="4">
    <source>
        <dbReference type="ARBA" id="ARBA00022691"/>
    </source>
</evidence>
<name>A0AAD0WP85_9BACT</name>
<dbReference type="Proteomes" id="UP000290580">
    <property type="component" value="Unassembled WGS sequence"/>
</dbReference>
<comment type="catalytic activity">
    <reaction evidence="6">
        <text>a 2'-deoxycytidine in DNA + S-adenosyl-L-methionine = a 5-methyl-2'-deoxycytidine in DNA + S-adenosyl-L-homocysteine + H(+)</text>
        <dbReference type="Rhea" id="RHEA:13681"/>
        <dbReference type="Rhea" id="RHEA-COMP:11369"/>
        <dbReference type="Rhea" id="RHEA-COMP:11370"/>
        <dbReference type="ChEBI" id="CHEBI:15378"/>
        <dbReference type="ChEBI" id="CHEBI:57856"/>
        <dbReference type="ChEBI" id="CHEBI:59789"/>
        <dbReference type="ChEBI" id="CHEBI:85452"/>
        <dbReference type="ChEBI" id="CHEBI:85454"/>
        <dbReference type="EC" id="2.1.1.37"/>
    </reaction>
</comment>
<proteinExistence type="inferred from homology"/>
<dbReference type="GO" id="GO:0032259">
    <property type="term" value="P:methylation"/>
    <property type="evidence" value="ECO:0007669"/>
    <property type="project" value="UniProtKB-KW"/>
</dbReference>
<evidence type="ECO:0000256" key="6">
    <source>
        <dbReference type="ARBA" id="ARBA00047422"/>
    </source>
</evidence>
<protein>
    <recommendedName>
        <fullName evidence="1">DNA (cytosine-5-)-methyltransferase</fullName>
        <ecNumber evidence="1">2.1.1.37</ecNumber>
    </recommendedName>
</protein>
<keyword evidence="5" id="KW-0680">Restriction system</keyword>
<dbReference type="Gene3D" id="3.90.120.10">
    <property type="entry name" value="DNA Methylase, subunit A, domain 2"/>
    <property type="match status" value="1"/>
</dbReference>